<dbReference type="Proteomes" id="UP000035996">
    <property type="component" value="Unassembled WGS sequence"/>
</dbReference>
<organism evidence="3 4">
    <name type="scientific">Guptibacillus hwajinpoensis</name>
    <dbReference type="NCBI Taxonomy" id="208199"/>
    <lineage>
        <taxon>Bacteria</taxon>
        <taxon>Bacillati</taxon>
        <taxon>Bacillota</taxon>
        <taxon>Bacilli</taxon>
        <taxon>Bacillales</taxon>
        <taxon>Guptibacillaceae</taxon>
        <taxon>Guptibacillus</taxon>
    </lineage>
</organism>
<name>A0A0J6CX47_9BACL</name>
<dbReference type="PANTHER" id="PTHR37836">
    <property type="entry name" value="LMO1036 PROTEIN"/>
    <property type="match status" value="1"/>
</dbReference>
<dbReference type="EMBL" id="LELK01000004">
    <property type="protein sequence ID" value="KMM37673.1"/>
    <property type="molecule type" value="Genomic_DNA"/>
</dbReference>
<keyword evidence="4" id="KW-1185">Reference proteome</keyword>
<evidence type="ECO:0000259" key="2">
    <source>
        <dbReference type="Pfam" id="PF13204"/>
    </source>
</evidence>
<dbReference type="InterPro" id="IPR017853">
    <property type="entry name" value="GH"/>
</dbReference>
<dbReference type="AlphaFoldDB" id="A0A0J6CX47"/>
<accession>A0A0J6CX47</accession>
<feature type="domain" description="Apiosidase-like catalytic" evidence="2">
    <location>
        <begin position="1"/>
        <end position="327"/>
    </location>
</feature>
<dbReference type="PANTHER" id="PTHR37836:SF3">
    <property type="entry name" value="ENDOGLUCANASE"/>
    <property type="match status" value="1"/>
</dbReference>
<dbReference type="InterPro" id="IPR024749">
    <property type="entry name" value="Collagen-bd_put"/>
</dbReference>
<dbReference type="Pfam" id="PF13204">
    <property type="entry name" value="Apiosidase"/>
    <property type="match status" value="1"/>
</dbReference>
<sequence>MADTAWELFGRVTREQAEMYFSNRKQKGFNAIQAVVVTQFERFGVAPNIYGDKAILNNDFYQPNEAYYQNVDWIVDKAEEMGLYIVMLPLWGSAELEGPSRGFPNPALNPSTNNQGLQEAKNKAYFHGNFLAKRYKGKANIIWMLGGDGDPAVPGSFDFISIYQAMANGIVDGDGGRFLRTYHPRTQSSKYLHTITLSNGEQMLDFNSNQTAQVFDFPNYPPVANDWGLSPAKPTLNAENRYEDIPNNYTAGNPRLRDFDVRQAQYWALFSGAFGITYGHNDIWQMYVKSLYSPWIGANSNWYDELDSPGAFQMSHIRKLMLSRPFLNRIPDQGIIASSQPSTSGAYIAATRASDGSYAFVYTPFGGTVTVNMSKISGGSVKAHWYNPRNGTTTFIGTYTNTGTRTFTAPSSNRGNDWVLMLDDNTKSYPTP</sequence>
<dbReference type="Gene3D" id="3.20.20.80">
    <property type="entry name" value="Glycosidases"/>
    <property type="match status" value="1"/>
</dbReference>
<dbReference type="STRING" id="157733.AB986_12855"/>
<dbReference type="SUPFAM" id="SSF51445">
    <property type="entry name" value="(Trans)glycosidases"/>
    <property type="match status" value="1"/>
</dbReference>
<dbReference type="PATRIC" id="fig|157733.3.peg.609"/>
<reference evidence="3" key="1">
    <citation type="submission" date="2015-06" db="EMBL/GenBank/DDBJ databases">
        <authorList>
            <person name="Liu B."/>
            <person name="Wang J."/>
            <person name="Zhu Y."/>
            <person name="Liu G."/>
            <person name="Chen Q."/>
            <person name="Zheng C."/>
            <person name="Che J."/>
            <person name="Ge C."/>
            <person name="Shi H."/>
            <person name="Pan Z."/>
            <person name="Liu X."/>
        </authorList>
    </citation>
    <scope>NUCLEOTIDE SEQUENCE [LARGE SCALE GENOMIC DNA]</scope>
    <source>
        <strain evidence="3">DSM 16346</strain>
    </source>
</reference>
<protein>
    <recommendedName>
        <fullName evidence="5">DUF4038 domain-containing protein</fullName>
    </recommendedName>
</protein>
<evidence type="ECO:0008006" key="5">
    <source>
        <dbReference type="Google" id="ProtNLM"/>
    </source>
</evidence>
<evidence type="ECO:0000259" key="1">
    <source>
        <dbReference type="Pfam" id="PF12904"/>
    </source>
</evidence>
<evidence type="ECO:0000313" key="4">
    <source>
        <dbReference type="Proteomes" id="UP000035996"/>
    </source>
</evidence>
<feature type="domain" description="Putative collagen-binding" evidence="1">
    <location>
        <begin position="330"/>
        <end position="423"/>
    </location>
</feature>
<gene>
    <name evidence="3" type="ORF">AB986_12855</name>
</gene>
<dbReference type="InterPro" id="IPR025277">
    <property type="entry name" value="Apiosidase-like_cat_dom"/>
</dbReference>
<comment type="caution">
    <text evidence="3">The sequence shown here is derived from an EMBL/GenBank/DDBJ whole genome shotgun (WGS) entry which is preliminary data.</text>
</comment>
<evidence type="ECO:0000313" key="3">
    <source>
        <dbReference type="EMBL" id="KMM37673.1"/>
    </source>
</evidence>
<dbReference type="Pfam" id="PF12904">
    <property type="entry name" value="Collagen_bind_2"/>
    <property type="match status" value="1"/>
</dbReference>
<proteinExistence type="predicted"/>